<organism evidence="2 3">
    <name type="scientific">Qingshengfaniella alkalisoli</name>
    <dbReference type="NCBI Taxonomy" id="2599296"/>
    <lineage>
        <taxon>Bacteria</taxon>
        <taxon>Pseudomonadati</taxon>
        <taxon>Pseudomonadota</taxon>
        <taxon>Alphaproteobacteria</taxon>
        <taxon>Rhodobacterales</taxon>
        <taxon>Paracoccaceae</taxon>
        <taxon>Qingshengfaniella</taxon>
    </lineage>
</organism>
<evidence type="ECO:0000256" key="1">
    <source>
        <dbReference type="SAM" id="Phobius"/>
    </source>
</evidence>
<proteinExistence type="predicted"/>
<dbReference type="AlphaFoldDB" id="A0A5B8J585"/>
<keyword evidence="1" id="KW-0472">Membrane</keyword>
<feature type="transmembrane region" description="Helical" evidence="1">
    <location>
        <begin position="69"/>
        <end position="94"/>
    </location>
</feature>
<protein>
    <submittedName>
        <fullName evidence="2">Uncharacterized protein</fullName>
    </submittedName>
</protein>
<sequence length="216" mass="24382">MTEKFVAACGVAFVALLYLAGYAYLDGYYEFFDIGVNELELSPQHIFAHSAPVYLGPLRELRGQILNEVAPTVTICILLVFISSILLVFISIIFYKYPNIALTLVTVFAIGGMVIVPYFYAHDLGKSRAEKELHTILPAVVLEKPGETYLSEFQSKFNEIGLLYFLTASTTKYFFVYRIGDKRWWVLRVPITAIAGLSVHQNGLKVPQDREQSRPQ</sequence>
<evidence type="ECO:0000313" key="2">
    <source>
        <dbReference type="EMBL" id="QDY69707.1"/>
    </source>
</evidence>
<keyword evidence="1" id="KW-0812">Transmembrane</keyword>
<name>A0A5B8J585_9RHOB</name>
<keyword evidence="1" id="KW-1133">Transmembrane helix</keyword>
<dbReference type="EMBL" id="CP042261">
    <property type="protein sequence ID" value="QDY69707.1"/>
    <property type="molecule type" value="Genomic_DNA"/>
</dbReference>
<evidence type="ECO:0000313" key="3">
    <source>
        <dbReference type="Proteomes" id="UP000318483"/>
    </source>
</evidence>
<dbReference type="RefSeq" id="WP_146365084.1">
    <property type="nucleotide sequence ID" value="NZ_CP042261.1"/>
</dbReference>
<reference evidence="2 3" key="1">
    <citation type="submission" date="2019-07" db="EMBL/GenBank/DDBJ databases">
        <title>Litoreibacter alkalisoli sp. nov., isolated from saline-alkaline soil.</title>
        <authorList>
            <person name="Wang S."/>
            <person name="Xu L."/>
            <person name="Xing Y.-T."/>
            <person name="Sun J.-Q."/>
        </authorList>
    </citation>
    <scope>NUCLEOTIDE SEQUENCE [LARGE SCALE GENOMIC DNA]</scope>
    <source>
        <strain evidence="2 3">LN3S51</strain>
    </source>
</reference>
<feature type="transmembrane region" description="Helical" evidence="1">
    <location>
        <begin position="100"/>
        <end position="121"/>
    </location>
</feature>
<accession>A0A5B8J585</accession>
<dbReference type="KEGG" id="lit:FPZ52_08785"/>
<keyword evidence="3" id="KW-1185">Reference proteome</keyword>
<gene>
    <name evidence="2" type="ORF">FPZ52_08785</name>
</gene>
<dbReference type="Proteomes" id="UP000318483">
    <property type="component" value="Chromosome"/>
</dbReference>
<feature type="transmembrane region" description="Helical" evidence="1">
    <location>
        <begin position="6"/>
        <end position="25"/>
    </location>
</feature>